<reference evidence="1" key="2">
    <citation type="submission" date="2023-06" db="EMBL/GenBank/DDBJ databases">
        <authorList>
            <person name="Swenson N.G."/>
            <person name="Wegrzyn J.L."/>
            <person name="Mcevoy S.L."/>
        </authorList>
    </citation>
    <scope>NUCLEOTIDE SEQUENCE</scope>
    <source>
        <strain evidence="1">NS2018</strain>
        <tissue evidence="1">Leaf</tissue>
    </source>
</reference>
<dbReference type="GO" id="GO:0005739">
    <property type="term" value="C:mitochondrion"/>
    <property type="evidence" value="ECO:0007669"/>
    <property type="project" value="InterPro"/>
</dbReference>
<name>A0AA39SNR1_ACESA</name>
<evidence type="ECO:0000313" key="2">
    <source>
        <dbReference type="Proteomes" id="UP001168877"/>
    </source>
</evidence>
<dbReference type="AlphaFoldDB" id="A0AA39SNR1"/>
<dbReference type="GO" id="GO:0032981">
    <property type="term" value="P:mitochondrial respiratory chain complex I assembly"/>
    <property type="evidence" value="ECO:0007669"/>
    <property type="project" value="InterPro"/>
</dbReference>
<protein>
    <submittedName>
        <fullName evidence="1">Uncharacterized protein</fullName>
    </submittedName>
</protein>
<dbReference type="EMBL" id="JAUESC010000191">
    <property type="protein sequence ID" value="KAK0593948.1"/>
    <property type="molecule type" value="Genomic_DNA"/>
</dbReference>
<dbReference type="InterPro" id="IPR034595">
    <property type="entry name" value="NDUFAF8"/>
</dbReference>
<proteinExistence type="predicted"/>
<dbReference type="Proteomes" id="UP001168877">
    <property type="component" value="Unassembled WGS sequence"/>
</dbReference>
<reference evidence="1" key="1">
    <citation type="journal article" date="2022" name="Plant J.">
        <title>Strategies of tolerance reflected in two North American maple genomes.</title>
        <authorList>
            <person name="McEvoy S.L."/>
            <person name="Sezen U.U."/>
            <person name="Trouern-Trend A."/>
            <person name="McMahon S.M."/>
            <person name="Schaberg P.G."/>
            <person name="Yang J."/>
            <person name="Wegrzyn J.L."/>
            <person name="Swenson N.G."/>
        </authorList>
    </citation>
    <scope>NUCLEOTIDE SEQUENCE</scope>
    <source>
        <strain evidence="1">NS2018</strain>
    </source>
</reference>
<organism evidence="1 2">
    <name type="scientific">Acer saccharum</name>
    <name type="common">Sugar maple</name>
    <dbReference type="NCBI Taxonomy" id="4024"/>
    <lineage>
        <taxon>Eukaryota</taxon>
        <taxon>Viridiplantae</taxon>
        <taxon>Streptophyta</taxon>
        <taxon>Embryophyta</taxon>
        <taxon>Tracheophyta</taxon>
        <taxon>Spermatophyta</taxon>
        <taxon>Magnoliopsida</taxon>
        <taxon>eudicotyledons</taxon>
        <taxon>Gunneridae</taxon>
        <taxon>Pentapetalae</taxon>
        <taxon>rosids</taxon>
        <taxon>malvids</taxon>
        <taxon>Sapindales</taxon>
        <taxon>Sapindaceae</taxon>
        <taxon>Hippocastanoideae</taxon>
        <taxon>Acereae</taxon>
        <taxon>Acer</taxon>
    </lineage>
</organism>
<comment type="caution">
    <text evidence="1">The sequence shown here is derived from an EMBL/GenBank/DDBJ whole genome shotgun (WGS) entry which is preliminary data.</text>
</comment>
<evidence type="ECO:0000313" key="1">
    <source>
        <dbReference type="EMBL" id="KAK0593948.1"/>
    </source>
</evidence>
<dbReference type="PANTHER" id="PTHR34561">
    <property type="entry name" value="NADH DEHYDROGENASE [UBIQUINONE] 1 ALPHA SUBCOMPLEX ASSEMBLY FACTOR 8"/>
    <property type="match status" value="1"/>
</dbReference>
<keyword evidence="2" id="KW-1185">Reference proteome</keyword>
<gene>
    <name evidence="1" type="ORF">LWI29_015929</name>
</gene>
<dbReference type="PANTHER" id="PTHR34561:SF1">
    <property type="entry name" value="NADH DEHYDROGENASE [UBIQUINONE] 1 ALPHA SUBCOMPLEX ASSEMBLY FACTOR 8"/>
    <property type="match status" value="1"/>
</dbReference>
<sequence length="134" mass="14889">MDIVDFFYKNGLTFNVASSPSFVKMLRLVWSYGCGLKPPTTHELSTSLLIKVEGNTEAIVEEFPDANGRFSSSVDMKDKNSTSTLRRILVNCSVQAKEYGGCVAAKVPEVEHDMCLKQFLALKNCMQNMLRGKA</sequence>
<accession>A0AA39SNR1</accession>